<feature type="transmembrane region" description="Helical" evidence="1">
    <location>
        <begin position="201"/>
        <end position="219"/>
    </location>
</feature>
<keyword evidence="3" id="KW-1185">Reference proteome</keyword>
<gene>
    <name evidence="2" type="ORF">MBFIL_13930</name>
</gene>
<dbReference type="NCBIfam" id="TIGR04370">
    <property type="entry name" value="glyco_rpt_poly"/>
    <property type="match status" value="1"/>
</dbReference>
<dbReference type="InterPro" id="IPR002760">
    <property type="entry name" value="O_anti_polymase"/>
</dbReference>
<dbReference type="Proteomes" id="UP000077066">
    <property type="component" value="Unassembled WGS sequence"/>
</dbReference>
<feature type="transmembrane region" description="Helical" evidence="1">
    <location>
        <begin position="406"/>
        <end position="424"/>
    </location>
</feature>
<sequence>MSGIYSLITKILRNIHSNLRKMVLFKVIFKILSFFEDKWINSFFVSLYPKPSFLSFINKNKIISHYLFSPLIVIVVFAIFLLLSIEPISLNLEITLAIGFISYFIGSMIIPRFFFKKKKNIINFSMKDIYSIGFCLFIIATLFFVISIASVGGIPILKPSLRYALKPILSMPVFLVVPAVALLGAAYLNDYKKGKIGFSRVRFRFLLLMLISTGIIVSLGYRTPIIAILLIIVIMGYYGKIISTWEIIVAVAIGFAAIIGIGYFRSLAEYMVTKNTNPLYTLQSRADFTVHVLNLLSYISGDFGLLHGKLIASAIPTSEIGPRMLIGKLLAWRTQVTLTPTLIGPMFVDFGRFGVAIGMCLLGFIIGIGHKIIRLSKNPFYIGLYALLLTYAILGVETGLLDIQVLGYYAIGVVIYLLCILKNTSLYDKLSKSIFS</sequence>
<accession>A0A162FL07</accession>
<keyword evidence="1" id="KW-0812">Transmembrane</keyword>
<proteinExistence type="predicted"/>
<dbReference type="PATRIC" id="fig|55758.3.peg.1579"/>
<evidence type="ECO:0000313" key="3">
    <source>
        <dbReference type="Proteomes" id="UP000077066"/>
    </source>
</evidence>
<dbReference type="STRING" id="55758.MBFIL_13930"/>
<dbReference type="OrthoDB" id="82276at2157"/>
<dbReference type="Pfam" id="PF01901">
    <property type="entry name" value="O_anti_polymase"/>
    <property type="match status" value="1"/>
</dbReference>
<feature type="transmembrane region" description="Helical" evidence="1">
    <location>
        <begin position="225"/>
        <end position="242"/>
    </location>
</feature>
<comment type="caution">
    <text evidence="2">The sequence shown here is derived from an EMBL/GenBank/DDBJ whole genome shotgun (WGS) entry which is preliminary data.</text>
</comment>
<feature type="transmembrane region" description="Helical" evidence="1">
    <location>
        <begin position="380"/>
        <end position="400"/>
    </location>
</feature>
<evidence type="ECO:0008006" key="4">
    <source>
        <dbReference type="Google" id="ProtNLM"/>
    </source>
</evidence>
<dbReference type="RefSeq" id="WP_066973038.1">
    <property type="nucleotide sequence ID" value="NZ_LWMT01000245.1"/>
</dbReference>
<evidence type="ECO:0000313" key="2">
    <source>
        <dbReference type="EMBL" id="KZX11580.1"/>
    </source>
</evidence>
<protein>
    <recommendedName>
        <fullName evidence="4">Oligosaccharide repeat unit polymerase</fullName>
    </recommendedName>
</protein>
<feature type="transmembrane region" description="Helical" evidence="1">
    <location>
        <begin position="247"/>
        <end position="264"/>
    </location>
</feature>
<reference evidence="2 3" key="1">
    <citation type="submission" date="2016-04" db="EMBL/GenBank/DDBJ databases">
        <title>Genome sequence of Methanobrevibacter filiformis DSM 11501.</title>
        <authorList>
            <person name="Poehlein A."/>
            <person name="Seedorf H."/>
            <person name="Daniel R."/>
        </authorList>
    </citation>
    <scope>NUCLEOTIDE SEQUENCE [LARGE SCALE GENOMIC DNA]</scope>
    <source>
        <strain evidence="2 3">DSM 11501</strain>
    </source>
</reference>
<name>A0A162FL07_9EURY</name>
<feature type="transmembrane region" description="Helical" evidence="1">
    <location>
        <begin position="169"/>
        <end position="189"/>
    </location>
</feature>
<feature type="transmembrane region" description="Helical" evidence="1">
    <location>
        <begin position="94"/>
        <end position="114"/>
    </location>
</feature>
<keyword evidence="1" id="KW-0472">Membrane</keyword>
<feature type="transmembrane region" description="Helical" evidence="1">
    <location>
        <begin position="66"/>
        <end position="88"/>
    </location>
</feature>
<organism evidence="2 3">
    <name type="scientific">Methanobrevibacter filiformis</name>
    <dbReference type="NCBI Taxonomy" id="55758"/>
    <lineage>
        <taxon>Archaea</taxon>
        <taxon>Methanobacteriati</taxon>
        <taxon>Methanobacteriota</taxon>
        <taxon>Methanomada group</taxon>
        <taxon>Methanobacteria</taxon>
        <taxon>Methanobacteriales</taxon>
        <taxon>Methanobacteriaceae</taxon>
        <taxon>Methanobrevibacter</taxon>
    </lineage>
</organism>
<feature type="transmembrane region" description="Helical" evidence="1">
    <location>
        <begin position="134"/>
        <end position="157"/>
    </location>
</feature>
<evidence type="ECO:0000256" key="1">
    <source>
        <dbReference type="SAM" id="Phobius"/>
    </source>
</evidence>
<keyword evidence="1" id="KW-1133">Transmembrane helix</keyword>
<dbReference type="EMBL" id="LWMT01000245">
    <property type="protein sequence ID" value="KZX11580.1"/>
    <property type="molecule type" value="Genomic_DNA"/>
</dbReference>
<feature type="transmembrane region" description="Helical" evidence="1">
    <location>
        <begin position="350"/>
        <end position="368"/>
    </location>
</feature>
<dbReference type="AlphaFoldDB" id="A0A162FL07"/>